<feature type="domain" description="Spo11/DNA topoisomerase VI subunit A N-terminal" evidence="3">
    <location>
        <begin position="13"/>
        <end position="74"/>
    </location>
</feature>
<comment type="catalytic activity">
    <reaction evidence="1">
        <text>ATP-dependent breakage, passage and rejoining of double-stranded DNA.</text>
        <dbReference type="EC" id="5.6.2.2"/>
    </reaction>
</comment>
<dbReference type="Gene3D" id="1.10.10.10">
    <property type="entry name" value="Winged helix-like DNA-binding domain superfamily/Winged helix DNA-binding domain"/>
    <property type="match status" value="1"/>
</dbReference>
<dbReference type="GO" id="GO:0007131">
    <property type="term" value="P:reciprocal meiotic recombination"/>
    <property type="evidence" value="ECO:0007669"/>
    <property type="project" value="TreeGrafter"/>
</dbReference>
<dbReference type="InterPro" id="IPR036078">
    <property type="entry name" value="Spo11/TopoVI_A_sf"/>
</dbReference>
<dbReference type="GO" id="GO:0003677">
    <property type="term" value="F:DNA binding"/>
    <property type="evidence" value="ECO:0007669"/>
    <property type="project" value="UniProtKB-UniRule"/>
</dbReference>
<keyword evidence="5" id="KW-1185">Reference proteome</keyword>
<evidence type="ECO:0000256" key="1">
    <source>
        <dbReference type="PROSITE-ProRule" id="PRU01385"/>
    </source>
</evidence>
<reference evidence="4" key="2">
    <citation type="submission" date="2023-06" db="EMBL/GenBank/DDBJ databases">
        <authorList>
            <consortium name="Lawrence Berkeley National Laboratory"/>
            <person name="Haridas S."/>
            <person name="Hensen N."/>
            <person name="Bonometti L."/>
            <person name="Westerberg I."/>
            <person name="Brannstrom I.O."/>
            <person name="Guillou S."/>
            <person name="Cros-Aarteil S."/>
            <person name="Calhoun S."/>
            <person name="Kuo A."/>
            <person name="Mondo S."/>
            <person name="Pangilinan J."/>
            <person name="Riley R."/>
            <person name="Labutti K."/>
            <person name="Andreopoulos B."/>
            <person name="Lipzen A."/>
            <person name="Chen C."/>
            <person name="Yanf M."/>
            <person name="Daum C."/>
            <person name="Ng V."/>
            <person name="Clum A."/>
            <person name="Steindorff A."/>
            <person name="Ohm R."/>
            <person name="Martin F."/>
            <person name="Silar P."/>
            <person name="Natvig D."/>
            <person name="Lalanne C."/>
            <person name="Gautier V."/>
            <person name="Ament-Velasquez S.L."/>
            <person name="Kruys A."/>
            <person name="Hutchinson M.I."/>
            <person name="Powell A.J."/>
            <person name="Barry K."/>
            <person name="Miller A.N."/>
            <person name="Grigoriev I.V."/>
            <person name="Debuchy R."/>
            <person name="Gladieux P."/>
            <person name="Thoren M.H."/>
            <person name="Johannesson H."/>
        </authorList>
    </citation>
    <scope>NUCLEOTIDE SEQUENCE</scope>
    <source>
        <strain evidence="4">SMH4131-1</strain>
    </source>
</reference>
<dbReference type="Pfam" id="PF04406">
    <property type="entry name" value="TP6A_N"/>
    <property type="match status" value="1"/>
</dbReference>
<dbReference type="GO" id="GO:0005524">
    <property type="term" value="F:ATP binding"/>
    <property type="evidence" value="ECO:0007669"/>
    <property type="project" value="InterPro"/>
</dbReference>
<dbReference type="GO" id="GO:0042138">
    <property type="term" value="P:meiotic DNA double-strand break formation"/>
    <property type="evidence" value="ECO:0007669"/>
    <property type="project" value="TreeGrafter"/>
</dbReference>
<proteinExistence type="inferred from homology"/>
<feature type="region of interest" description="Disordered" evidence="2">
    <location>
        <begin position="137"/>
        <end position="178"/>
    </location>
</feature>
<evidence type="ECO:0000259" key="3">
    <source>
        <dbReference type="Pfam" id="PF04406"/>
    </source>
</evidence>
<keyword evidence="1" id="KW-0413">Isomerase</keyword>
<organism evidence="4 5">
    <name type="scientific">Cercophora scortea</name>
    <dbReference type="NCBI Taxonomy" id="314031"/>
    <lineage>
        <taxon>Eukaryota</taxon>
        <taxon>Fungi</taxon>
        <taxon>Dikarya</taxon>
        <taxon>Ascomycota</taxon>
        <taxon>Pezizomycotina</taxon>
        <taxon>Sordariomycetes</taxon>
        <taxon>Sordariomycetidae</taxon>
        <taxon>Sordariales</taxon>
        <taxon>Lasiosphaeriaceae</taxon>
        <taxon>Cercophora</taxon>
    </lineage>
</organism>
<evidence type="ECO:0000313" key="4">
    <source>
        <dbReference type="EMBL" id="KAK3328205.1"/>
    </source>
</evidence>
<evidence type="ECO:0000256" key="2">
    <source>
        <dbReference type="SAM" id="MobiDB-lite"/>
    </source>
</evidence>
<dbReference type="SUPFAM" id="SSF56726">
    <property type="entry name" value="DNA topoisomerase IV, alpha subunit"/>
    <property type="match status" value="2"/>
</dbReference>
<dbReference type="GO" id="GO:0003918">
    <property type="term" value="F:DNA topoisomerase type II (double strand cut, ATP-hydrolyzing) activity"/>
    <property type="evidence" value="ECO:0007669"/>
    <property type="project" value="UniProtKB-UniRule"/>
</dbReference>
<dbReference type="PANTHER" id="PTHR10848">
    <property type="entry name" value="MEIOTIC RECOMBINATION PROTEIN SPO11"/>
    <property type="match status" value="1"/>
</dbReference>
<feature type="active site" description="O-(5'-phospho-DNA)-tyrosine intermediate" evidence="1">
    <location>
        <position position="42"/>
    </location>
</feature>
<accession>A0AAE0MDH0</accession>
<dbReference type="PANTHER" id="PTHR10848:SF0">
    <property type="entry name" value="MEIOTIC RECOMBINATION PROTEIN SPO11"/>
    <property type="match status" value="1"/>
</dbReference>
<name>A0AAE0MDH0_9PEZI</name>
<dbReference type="AlphaFoldDB" id="A0AAE0MDH0"/>
<keyword evidence="1" id="KW-0799">Topoisomerase</keyword>
<keyword evidence="1" id="KW-0238">DNA-binding</keyword>
<feature type="compositionally biased region" description="Basic and acidic residues" evidence="2">
    <location>
        <begin position="145"/>
        <end position="159"/>
    </location>
</feature>
<protein>
    <submittedName>
        <fullName evidence="4">Spo11/DNA topoisomerase VI subunit A</fullName>
    </submittedName>
</protein>
<dbReference type="EMBL" id="JAUEPO010000003">
    <property type="protein sequence ID" value="KAK3328205.1"/>
    <property type="molecule type" value="Genomic_DNA"/>
</dbReference>
<dbReference type="InterPro" id="IPR036388">
    <property type="entry name" value="WH-like_DNA-bd_sf"/>
</dbReference>
<dbReference type="InterPro" id="IPR002815">
    <property type="entry name" value="Spo11/TopoVI_A"/>
</dbReference>
<evidence type="ECO:0000313" key="5">
    <source>
        <dbReference type="Proteomes" id="UP001286456"/>
    </source>
</evidence>
<sequence length="296" mass="33055">MVRFPGQTVQETRKFEALFCILELAHEALLSGNLITLRNIYYQNMELFVSQAVVNVMIDSLASTLGVGRWDLNIGILLPSINSIEKIDFHSVKWVLVIEKEATFRTLAASQYHQTSKAGHGILITDANRLPLSQGARARLNSGSQRDRPTKRSRTDRGGDPVASITNKPFLQKAENRGVTSLQQSISTEYPEANHLGHEQRLEEELVHGVNENAISHHGAGDPVNSTMTLTQTDRKKVVSILNEICTGEGTVCTAVSMEQKQELQRMLVLNIKAEIQAVDHFGDITKWLDEKLCKW</sequence>
<comment type="caution">
    <text evidence="4">The sequence shown here is derived from an EMBL/GenBank/DDBJ whole genome shotgun (WGS) entry which is preliminary data.</text>
</comment>
<comment type="similarity">
    <text evidence="1">Belongs to the TOP6A family.</text>
</comment>
<dbReference type="Proteomes" id="UP001286456">
    <property type="component" value="Unassembled WGS sequence"/>
</dbReference>
<dbReference type="PROSITE" id="PS52041">
    <property type="entry name" value="TOPO_IIB"/>
    <property type="match status" value="1"/>
</dbReference>
<reference evidence="4" key="1">
    <citation type="journal article" date="2023" name="Mol. Phylogenet. Evol.">
        <title>Genome-scale phylogeny and comparative genomics of the fungal order Sordariales.</title>
        <authorList>
            <person name="Hensen N."/>
            <person name="Bonometti L."/>
            <person name="Westerberg I."/>
            <person name="Brannstrom I.O."/>
            <person name="Guillou S."/>
            <person name="Cros-Aarteil S."/>
            <person name="Calhoun S."/>
            <person name="Haridas S."/>
            <person name="Kuo A."/>
            <person name="Mondo S."/>
            <person name="Pangilinan J."/>
            <person name="Riley R."/>
            <person name="LaButti K."/>
            <person name="Andreopoulos B."/>
            <person name="Lipzen A."/>
            <person name="Chen C."/>
            <person name="Yan M."/>
            <person name="Daum C."/>
            <person name="Ng V."/>
            <person name="Clum A."/>
            <person name="Steindorff A."/>
            <person name="Ohm R.A."/>
            <person name="Martin F."/>
            <person name="Silar P."/>
            <person name="Natvig D.O."/>
            <person name="Lalanne C."/>
            <person name="Gautier V."/>
            <person name="Ament-Velasquez S.L."/>
            <person name="Kruys A."/>
            <person name="Hutchinson M.I."/>
            <person name="Powell A.J."/>
            <person name="Barry K."/>
            <person name="Miller A.N."/>
            <person name="Grigoriev I.V."/>
            <person name="Debuchy R."/>
            <person name="Gladieux P."/>
            <person name="Hiltunen Thoren M."/>
            <person name="Johannesson H."/>
        </authorList>
    </citation>
    <scope>NUCLEOTIDE SEQUENCE</scope>
    <source>
        <strain evidence="4">SMH4131-1</strain>
    </source>
</reference>
<dbReference type="GO" id="GO:0000706">
    <property type="term" value="P:meiotic DNA double-strand break processing"/>
    <property type="evidence" value="ECO:0007669"/>
    <property type="project" value="TreeGrafter"/>
</dbReference>
<dbReference type="Gene3D" id="3.40.1360.10">
    <property type="match status" value="2"/>
</dbReference>
<dbReference type="InterPro" id="IPR013049">
    <property type="entry name" value="Spo11/TopoVI_A_N"/>
</dbReference>
<gene>
    <name evidence="4" type="ORF">B0T19DRAFT_461624</name>
</gene>
<dbReference type="GO" id="GO:0000228">
    <property type="term" value="C:nuclear chromosome"/>
    <property type="evidence" value="ECO:0007669"/>
    <property type="project" value="TreeGrafter"/>
</dbReference>